<dbReference type="InterPro" id="IPR045339">
    <property type="entry name" value="DUF6534"/>
</dbReference>
<protein>
    <recommendedName>
        <fullName evidence="3">DUF6534 domain-containing protein</fullName>
    </recommendedName>
</protein>
<sequence>MSFSADSLPPIPDDIAKLIGPPLIGAVLHLVLFGVLSTQVYLYFLVFPSDAMPIRLLVFGIYILEVTQSLFLIHDMFHIFASGFGNLLIFDQVGTRWFSVPVLTSIVAFVAQTFYAYRLRIIAQSKILASVILLLAFVQLCGGLVIAVQFKNAVLVTQFLGKKVYGTTGIWNGASAACDVLIAVAMTVYLKRRDTGVKQTTVLLRQIIRLTIETGLITAAVAILNLVLAVLPNQPNYYMASAIVLGKLYSNSTLALLNNRLKTRSGSHVVNSTLGNNISLRTDQNSSGIPRDSSWNVHEYDGRGHSRNEYEMSRGTVASAQEHVTFPPSGESWTAKDIQSVEDGIEDKPFRRL</sequence>
<keyword evidence="2" id="KW-1133">Transmembrane helix</keyword>
<dbReference type="PANTHER" id="PTHR40465:SF1">
    <property type="entry name" value="DUF6534 DOMAIN-CONTAINING PROTEIN"/>
    <property type="match status" value="1"/>
</dbReference>
<feature type="transmembrane region" description="Helical" evidence="2">
    <location>
        <begin position="97"/>
        <end position="115"/>
    </location>
</feature>
<evidence type="ECO:0000256" key="1">
    <source>
        <dbReference type="SAM" id="MobiDB-lite"/>
    </source>
</evidence>
<feature type="transmembrane region" description="Helical" evidence="2">
    <location>
        <begin position="210"/>
        <end position="231"/>
    </location>
</feature>
<feature type="transmembrane region" description="Helical" evidence="2">
    <location>
        <begin position="23"/>
        <end position="44"/>
    </location>
</feature>
<feature type="transmembrane region" description="Helical" evidence="2">
    <location>
        <begin position="237"/>
        <end position="257"/>
    </location>
</feature>
<keyword evidence="5" id="KW-1185">Reference proteome</keyword>
<dbReference type="Proteomes" id="UP000521872">
    <property type="component" value="Unassembled WGS sequence"/>
</dbReference>
<dbReference type="Pfam" id="PF20152">
    <property type="entry name" value="DUF6534"/>
    <property type="match status" value="1"/>
</dbReference>
<organism evidence="4 5">
    <name type="scientific">Agrocybe pediades</name>
    <dbReference type="NCBI Taxonomy" id="84607"/>
    <lineage>
        <taxon>Eukaryota</taxon>
        <taxon>Fungi</taxon>
        <taxon>Dikarya</taxon>
        <taxon>Basidiomycota</taxon>
        <taxon>Agaricomycotina</taxon>
        <taxon>Agaricomycetes</taxon>
        <taxon>Agaricomycetidae</taxon>
        <taxon>Agaricales</taxon>
        <taxon>Agaricineae</taxon>
        <taxon>Strophariaceae</taxon>
        <taxon>Agrocybe</taxon>
    </lineage>
</organism>
<reference evidence="4 5" key="1">
    <citation type="submission" date="2019-12" db="EMBL/GenBank/DDBJ databases">
        <authorList>
            <person name="Floudas D."/>
            <person name="Bentzer J."/>
            <person name="Ahren D."/>
            <person name="Johansson T."/>
            <person name="Persson P."/>
            <person name="Tunlid A."/>
        </authorList>
    </citation>
    <scope>NUCLEOTIDE SEQUENCE [LARGE SCALE GENOMIC DNA]</scope>
    <source>
        <strain evidence="4 5">CBS 102.39</strain>
    </source>
</reference>
<accession>A0A8H4QI41</accession>
<evidence type="ECO:0000256" key="2">
    <source>
        <dbReference type="SAM" id="Phobius"/>
    </source>
</evidence>
<feature type="region of interest" description="Disordered" evidence="1">
    <location>
        <begin position="325"/>
        <end position="353"/>
    </location>
</feature>
<feature type="transmembrane region" description="Helical" evidence="2">
    <location>
        <begin position="170"/>
        <end position="190"/>
    </location>
</feature>
<feature type="domain" description="DUF6534" evidence="3">
    <location>
        <begin position="175"/>
        <end position="260"/>
    </location>
</feature>
<gene>
    <name evidence="4" type="ORF">D9613_003876</name>
</gene>
<evidence type="ECO:0000259" key="3">
    <source>
        <dbReference type="Pfam" id="PF20152"/>
    </source>
</evidence>
<feature type="transmembrane region" description="Helical" evidence="2">
    <location>
        <begin position="127"/>
        <end position="150"/>
    </location>
</feature>
<keyword evidence="2" id="KW-0812">Transmembrane</keyword>
<comment type="caution">
    <text evidence="4">The sequence shown here is derived from an EMBL/GenBank/DDBJ whole genome shotgun (WGS) entry which is preliminary data.</text>
</comment>
<name>A0A8H4QI41_9AGAR</name>
<feature type="transmembrane region" description="Helical" evidence="2">
    <location>
        <begin position="56"/>
        <end position="77"/>
    </location>
</feature>
<dbReference type="PANTHER" id="PTHR40465">
    <property type="entry name" value="CHROMOSOME 1, WHOLE GENOME SHOTGUN SEQUENCE"/>
    <property type="match status" value="1"/>
</dbReference>
<keyword evidence="2" id="KW-0472">Membrane</keyword>
<dbReference type="EMBL" id="JAACJL010000057">
    <property type="protein sequence ID" value="KAF4611507.1"/>
    <property type="molecule type" value="Genomic_DNA"/>
</dbReference>
<evidence type="ECO:0000313" key="5">
    <source>
        <dbReference type="Proteomes" id="UP000521872"/>
    </source>
</evidence>
<dbReference type="AlphaFoldDB" id="A0A8H4QI41"/>
<evidence type="ECO:0000313" key="4">
    <source>
        <dbReference type="EMBL" id="KAF4611507.1"/>
    </source>
</evidence>
<proteinExistence type="predicted"/>